<sequence length="217" mass="24633">MSTPQQIAEAILDVIGNKKKNNRDVFFYSVGTTFINTTTDIAYLGIDFFDTENRGRNQQERIRMFARMKRGVTKFDLTKIIEIIIDEYTYRLSEDQLSTVLAKKAGEKVGGYITKTVLITEVASLFTSKFLTNLVFGAGLSSVFSAGSSVSRAIYSSEELRNRFPSIYNRLRMSGDLDLFFFLVEAQTKPFLQAIELKNRNPAAWNEVFELVNKGLQ</sequence>
<dbReference type="Proteomes" id="UP000254848">
    <property type="component" value="Unassembled WGS sequence"/>
</dbReference>
<dbReference type="OrthoDB" id="6614981at2"/>
<organism evidence="1 2">
    <name type="scientific">Enterobacillus tribolii</name>
    <dbReference type="NCBI Taxonomy" id="1487935"/>
    <lineage>
        <taxon>Bacteria</taxon>
        <taxon>Pseudomonadati</taxon>
        <taxon>Pseudomonadota</taxon>
        <taxon>Gammaproteobacteria</taxon>
        <taxon>Enterobacterales</taxon>
        <taxon>Hafniaceae</taxon>
        <taxon>Enterobacillus</taxon>
    </lineage>
</organism>
<comment type="caution">
    <text evidence="1">The sequence shown here is derived from an EMBL/GenBank/DDBJ whole genome shotgun (WGS) entry which is preliminary data.</text>
</comment>
<proteinExistence type="predicted"/>
<evidence type="ECO:0000313" key="2">
    <source>
        <dbReference type="Proteomes" id="UP000254848"/>
    </source>
</evidence>
<dbReference type="AlphaFoldDB" id="A0A370QNL3"/>
<accession>A0A370QNL3</accession>
<dbReference type="RefSeq" id="WP_115459071.1">
    <property type="nucleotide sequence ID" value="NZ_QRAP01000006.1"/>
</dbReference>
<keyword evidence="2" id="KW-1185">Reference proteome</keyword>
<gene>
    <name evidence="1" type="ORF">C8D90_106165</name>
</gene>
<name>A0A370QNL3_9GAMM</name>
<reference evidence="1 2" key="1">
    <citation type="submission" date="2018-07" db="EMBL/GenBank/DDBJ databases">
        <title>Genomic Encyclopedia of Type Strains, Phase IV (KMG-IV): sequencing the most valuable type-strain genomes for metagenomic binning, comparative biology and taxonomic classification.</title>
        <authorList>
            <person name="Goeker M."/>
        </authorList>
    </citation>
    <scope>NUCLEOTIDE SEQUENCE [LARGE SCALE GENOMIC DNA]</scope>
    <source>
        <strain evidence="1 2">DSM 103736</strain>
    </source>
</reference>
<dbReference type="EMBL" id="QRAP01000006">
    <property type="protein sequence ID" value="RDK89959.1"/>
    <property type="molecule type" value="Genomic_DNA"/>
</dbReference>
<protein>
    <submittedName>
        <fullName evidence="1">Uncharacterized protein</fullName>
    </submittedName>
</protein>
<evidence type="ECO:0000313" key="1">
    <source>
        <dbReference type="EMBL" id="RDK89959.1"/>
    </source>
</evidence>